<dbReference type="InterPro" id="IPR003140">
    <property type="entry name" value="PLipase/COase/thioEstase"/>
</dbReference>
<dbReference type="Proteomes" id="UP000319004">
    <property type="component" value="Chromosome"/>
</dbReference>
<name>A0A518HYX9_9BACT</name>
<dbReference type="EMBL" id="CP037423">
    <property type="protein sequence ID" value="QDV46055.1"/>
    <property type="molecule type" value="Genomic_DNA"/>
</dbReference>
<dbReference type="RefSeq" id="WP_145390234.1">
    <property type="nucleotide sequence ID" value="NZ_CP037423.1"/>
</dbReference>
<keyword evidence="3" id="KW-0378">Hydrolase</keyword>
<keyword evidence="4" id="KW-1185">Reference proteome</keyword>
<feature type="transmembrane region" description="Helical" evidence="1">
    <location>
        <begin position="58"/>
        <end position="77"/>
    </location>
</feature>
<protein>
    <submittedName>
        <fullName evidence="3">Alpha/beta hydrolase family protein</fullName>
    </submittedName>
</protein>
<dbReference type="Gene3D" id="3.40.50.1820">
    <property type="entry name" value="alpha/beta hydrolase"/>
    <property type="match status" value="1"/>
</dbReference>
<dbReference type="KEGG" id="snep:Enr13x_59590"/>
<dbReference type="AlphaFoldDB" id="A0A518HYX9"/>
<dbReference type="OrthoDB" id="9764953at2"/>
<feature type="transmembrane region" description="Helical" evidence="1">
    <location>
        <begin position="149"/>
        <end position="170"/>
    </location>
</feature>
<sequence>MARRLSREAAKLATAFAMMLLAGVIVQVAVPLLLPSVTVAFVDARVFRSWWGFGLRETFVQALCASVLLGVWYNAFGPQQTDGSRRQHALMMIAAFFSGAALLSIPVCLALRVPTLVIFVWVAQTLLQLIVGGMTTVKLSHTVRPWRWTAFLTATSMVCIAAALAVGYYLPAPRPDGTFTVTGPNGSPIAIDYFSPPENADNGTAVVIFHGVEGATPLVRRAVHYVNAKAISERGHPTFFVRYFDDFDYDNLMLLKNGKLDVDEIERIRLEDWRKWVSIACDAIEEVKKRDHDRIAIIGYSLGCYVATAATAELCEKGYPDVVVGNFGAVWPEVQTGPGFPPIHFFHGEKDEVIPIANVFAAVQRMRASGVPSVELTTIPGQGHTPEGPASYQLRIDTEKILGKLSSPHEASQAGQ</sequence>
<evidence type="ECO:0000256" key="1">
    <source>
        <dbReference type="SAM" id="Phobius"/>
    </source>
</evidence>
<feature type="transmembrane region" description="Helical" evidence="1">
    <location>
        <begin position="118"/>
        <end position="137"/>
    </location>
</feature>
<keyword evidence="1" id="KW-0812">Transmembrane</keyword>
<dbReference type="InterPro" id="IPR029058">
    <property type="entry name" value="AB_hydrolase_fold"/>
</dbReference>
<reference evidence="3 4" key="1">
    <citation type="submission" date="2019-03" db="EMBL/GenBank/DDBJ databases">
        <title>Deep-cultivation of Planctomycetes and their phenomic and genomic characterization uncovers novel biology.</title>
        <authorList>
            <person name="Wiegand S."/>
            <person name="Jogler M."/>
            <person name="Boedeker C."/>
            <person name="Pinto D."/>
            <person name="Vollmers J."/>
            <person name="Rivas-Marin E."/>
            <person name="Kohn T."/>
            <person name="Peeters S.H."/>
            <person name="Heuer A."/>
            <person name="Rast P."/>
            <person name="Oberbeckmann S."/>
            <person name="Bunk B."/>
            <person name="Jeske O."/>
            <person name="Meyerdierks A."/>
            <person name="Storesund J.E."/>
            <person name="Kallscheuer N."/>
            <person name="Luecker S."/>
            <person name="Lage O.M."/>
            <person name="Pohl T."/>
            <person name="Merkel B.J."/>
            <person name="Hornburger P."/>
            <person name="Mueller R.-W."/>
            <person name="Bruemmer F."/>
            <person name="Labrenz M."/>
            <person name="Spormann A.M."/>
            <person name="Op den Camp H."/>
            <person name="Overmann J."/>
            <person name="Amann R."/>
            <person name="Jetten M.S.M."/>
            <person name="Mascher T."/>
            <person name="Medema M.H."/>
            <person name="Devos D.P."/>
            <person name="Kaster A.-K."/>
            <person name="Ovreas L."/>
            <person name="Rohde M."/>
            <person name="Galperin M.Y."/>
            <person name="Jogler C."/>
        </authorList>
    </citation>
    <scope>NUCLEOTIDE SEQUENCE [LARGE SCALE GENOMIC DNA]</scope>
    <source>
        <strain evidence="3 4">Enr13</strain>
    </source>
</reference>
<feature type="transmembrane region" description="Helical" evidence="1">
    <location>
        <begin position="89"/>
        <end position="112"/>
    </location>
</feature>
<evidence type="ECO:0000313" key="3">
    <source>
        <dbReference type="EMBL" id="QDV46055.1"/>
    </source>
</evidence>
<keyword evidence="1" id="KW-1133">Transmembrane helix</keyword>
<accession>A0A518HYX9</accession>
<keyword evidence="1" id="KW-0472">Membrane</keyword>
<dbReference type="GO" id="GO:0016787">
    <property type="term" value="F:hydrolase activity"/>
    <property type="evidence" value="ECO:0007669"/>
    <property type="project" value="UniProtKB-KW"/>
</dbReference>
<dbReference type="SUPFAM" id="SSF53474">
    <property type="entry name" value="alpha/beta-Hydrolases"/>
    <property type="match status" value="1"/>
</dbReference>
<evidence type="ECO:0000259" key="2">
    <source>
        <dbReference type="Pfam" id="PF02230"/>
    </source>
</evidence>
<proteinExistence type="predicted"/>
<evidence type="ECO:0000313" key="4">
    <source>
        <dbReference type="Proteomes" id="UP000319004"/>
    </source>
</evidence>
<gene>
    <name evidence="3" type="ORF">Enr13x_59590</name>
</gene>
<organism evidence="3 4">
    <name type="scientific">Stieleria neptunia</name>
    <dbReference type="NCBI Taxonomy" id="2527979"/>
    <lineage>
        <taxon>Bacteria</taxon>
        <taxon>Pseudomonadati</taxon>
        <taxon>Planctomycetota</taxon>
        <taxon>Planctomycetia</taxon>
        <taxon>Pirellulales</taxon>
        <taxon>Pirellulaceae</taxon>
        <taxon>Stieleria</taxon>
    </lineage>
</organism>
<feature type="domain" description="Phospholipase/carboxylesterase/thioesterase" evidence="2">
    <location>
        <begin position="290"/>
        <end position="385"/>
    </location>
</feature>
<feature type="transmembrane region" description="Helical" evidence="1">
    <location>
        <begin position="12"/>
        <end position="38"/>
    </location>
</feature>
<dbReference type="Pfam" id="PF02230">
    <property type="entry name" value="Abhydrolase_2"/>
    <property type="match status" value="1"/>
</dbReference>